<dbReference type="InParanoid" id="A0A165KXU7"/>
<feature type="region of interest" description="Disordered" evidence="1">
    <location>
        <begin position="143"/>
        <end position="267"/>
    </location>
</feature>
<dbReference type="STRING" id="1314781.A0A165KXU7"/>
<feature type="compositionally biased region" description="Low complexity" evidence="1">
    <location>
        <begin position="220"/>
        <end position="240"/>
    </location>
</feature>
<reference evidence="2 3" key="1">
    <citation type="journal article" date="2016" name="Mol. Biol. Evol.">
        <title>Comparative Genomics of Early-Diverging Mushroom-Forming Fungi Provides Insights into the Origins of Lignocellulose Decay Capabilities.</title>
        <authorList>
            <person name="Nagy L.G."/>
            <person name="Riley R."/>
            <person name="Tritt A."/>
            <person name="Adam C."/>
            <person name="Daum C."/>
            <person name="Floudas D."/>
            <person name="Sun H."/>
            <person name="Yadav J.S."/>
            <person name="Pangilinan J."/>
            <person name="Larsson K.H."/>
            <person name="Matsuura K."/>
            <person name="Barry K."/>
            <person name="Labutti K."/>
            <person name="Kuo R."/>
            <person name="Ohm R.A."/>
            <person name="Bhattacharya S.S."/>
            <person name="Shirouzu T."/>
            <person name="Yoshinaga Y."/>
            <person name="Martin F.M."/>
            <person name="Grigoriev I.V."/>
            <person name="Hibbett D.S."/>
        </authorList>
    </citation>
    <scope>NUCLEOTIDE SEQUENCE [LARGE SCALE GENOMIC DNA]</scope>
    <source>
        <strain evidence="2 3">HHB12029</strain>
    </source>
</reference>
<dbReference type="AlphaFoldDB" id="A0A165KXU7"/>
<accession>A0A165KXU7</accession>
<dbReference type="EMBL" id="KV425935">
    <property type="protein sequence ID" value="KZV97061.1"/>
    <property type="molecule type" value="Genomic_DNA"/>
</dbReference>
<feature type="compositionally biased region" description="Pro residues" evidence="1">
    <location>
        <begin position="209"/>
        <end position="219"/>
    </location>
</feature>
<feature type="compositionally biased region" description="Low complexity" evidence="1">
    <location>
        <begin position="249"/>
        <end position="267"/>
    </location>
</feature>
<protein>
    <submittedName>
        <fullName evidence="2">Uncharacterized protein</fullName>
    </submittedName>
</protein>
<feature type="region of interest" description="Disordered" evidence="1">
    <location>
        <begin position="86"/>
        <end position="111"/>
    </location>
</feature>
<gene>
    <name evidence="2" type="ORF">EXIGLDRAFT_747318</name>
</gene>
<proteinExistence type="predicted"/>
<keyword evidence="3" id="KW-1185">Reference proteome</keyword>
<dbReference type="Proteomes" id="UP000077266">
    <property type="component" value="Unassembled WGS sequence"/>
</dbReference>
<feature type="region of interest" description="Disordered" evidence="1">
    <location>
        <begin position="527"/>
        <end position="580"/>
    </location>
</feature>
<organism evidence="2 3">
    <name type="scientific">Exidia glandulosa HHB12029</name>
    <dbReference type="NCBI Taxonomy" id="1314781"/>
    <lineage>
        <taxon>Eukaryota</taxon>
        <taxon>Fungi</taxon>
        <taxon>Dikarya</taxon>
        <taxon>Basidiomycota</taxon>
        <taxon>Agaricomycotina</taxon>
        <taxon>Agaricomycetes</taxon>
        <taxon>Auriculariales</taxon>
        <taxon>Exidiaceae</taxon>
        <taxon>Exidia</taxon>
    </lineage>
</organism>
<evidence type="ECO:0000313" key="2">
    <source>
        <dbReference type="EMBL" id="KZV97061.1"/>
    </source>
</evidence>
<sequence length="816" mass="88708">MSTSYLSSNSPPNAPFADYNFPLTPAATAESRQLDFETEIGSIERAVRYARHTLQQHRNGECRRSLIDAKAAIDSLLAVIPNSPELAHAPVAGPSSETQYGSQKRKGDERGGTLQRIEKALKFNGFEPPTRIRHSSTTDITLTLPNSSLQSMPDEEQSPVHPTFASTTPSTGFPPPLQVSPVTSSFPHFTPTKYRPIVPQQQPQQEPTYYPPPTQPPPTQQQSFSQAIAQMQQPQPQSLQEDVKPNITPPTATSLGSPASSASPAASTTGAIIHSTLSAATLGPNDMPPELRQTIDEIFFSFLDGVCSNLDATDPKGEPIHQTLMAKKMQRLDESPDYRPFRFRIQAFTNGFLETLSNRGYPEDKLPTKKVRHYLWTHPYISRYNEEGKKTKSKGNHIWSVEARKVPHHERNPQGDGTVWTFRKFERRIAGAPPSVAYVGVRWSWTPRVWDPQAPRVGSEVQWSSEGTLDWMRWDGDELTGTPRPDSQSGDVVIVARFMNDGKDIKLEQKITVNVAPMGADVAIGVGVGSPTRQRRPTLESGSGRRVQSESNVQNRRTARRASIAVMPPEQSQSQSQQPLDRVAQVVAATAKRVNIAQRSMPHPSGLRSLAKQEQVLLAAASTDASAGLVAATQDVVFGAAQHLQAEKPPGEGVMVDEVILATQAAVAQAVLISPERATEVDVMRTASALQQGVPAGSFGVSVTLAPNAINELGLPITVGQAVPVPDVVVPVVDPLVMTPVDAQSMLVAGLTMLPVTVADLSPPPQDVTVGGMMMPDASVMMPPPQDVLMQPDYANAVDFQNMQHHSHSQHHISLM</sequence>
<evidence type="ECO:0000256" key="1">
    <source>
        <dbReference type="SAM" id="MobiDB-lite"/>
    </source>
</evidence>
<dbReference type="OrthoDB" id="5593376at2759"/>
<evidence type="ECO:0000313" key="3">
    <source>
        <dbReference type="Proteomes" id="UP000077266"/>
    </source>
</evidence>
<name>A0A165KXU7_EXIGL</name>
<feature type="compositionally biased region" description="Low complexity" evidence="1">
    <location>
        <begin position="199"/>
        <end position="208"/>
    </location>
</feature>